<protein>
    <submittedName>
        <fullName evidence="1">Mitochondrial matrix iron chaperone</fullName>
        <ecNumber evidence="1">1.16.3.1</ecNumber>
    </submittedName>
</protein>
<dbReference type="EC" id="1.16.3.1" evidence="1"/>
<accession>A0ACC3S6N2</accession>
<name>A0ACC3S6N2_9PEZI</name>
<dbReference type="Proteomes" id="UP001320706">
    <property type="component" value="Unassembled WGS sequence"/>
</dbReference>
<evidence type="ECO:0000313" key="1">
    <source>
        <dbReference type="EMBL" id="KAK8198705.1"/>
    </source>
</evidence>
<dbReference type="EMBL" id="JAMKPW020000040">
    <property type="protein sequence ID" value="KAK8198705.1"/>
    <property type="molecule type" value="Genomic_DNA"/>
</dbReference>
<sequence>MSAPLTARFGRQLARNLAVRSPFSRSYRAAAAATATTLQPSHFAQPQQRAFSGPQRHFKGLMPEAEDPAPPAEPEPQNVLTEPTPLEEEEYHQRAEEYLEEVVGKMEELQEGREDIDVEYSAGVLSITLPPNGTYVLNKQPPNKQIWLSSPITGPKRFDWVVAGESMHQKEGGGVGDWVYLRDGTSLTELLRKELGITVGLDPDAQ</sequence>
<comment type="caution">
    <text evidence="1">The sequence shown here is derived from an EMBL/GenBank/DDBJ whole genome shotgun (WGS) entry which is preliminary data.</text>
</comment>
<gene>
    <name evidence="1" type="primary">YFH1</name>
    <name evidence="1" type="ORF">M8818_006572</name>
</gene>
<organism evidence="1 2">
    <name type="scientific">Zalaria obscura</name>
    <dbReference type="NCBI Taxonomy" id="2024903"/>
    <lineage>
        <taxon>Eukaryota</taxon>
        <taxon>Fungi</taxon>
        <taxon>Dikarya</taxon>
        <taxon>Ascomycota</taxon>
        <taxon>Pezizomycotina</taxon>
        <taxon>Dothideomycetes</taxon>
        <taxon>Dothideomycetidae</taxon>
        <taxon>Dothideales</taxon>
        <taxon>Zalariaceae</taxon>
        <taxon>Zalaria</taxon>
    </lineage>
</organism>
<reference evidence="1" key="1">
    <citation type="submission" date="2024-02" db="EMBL/GenBank/DDBJ databases">
        <title>Metagenome Assembled Genome of Zalaria obscura JY119.</title>
        <authorList>
            <person name="Vighnesh L."/>
            <person name="Jagadeeshwari U."/>
            <person name="Venkata Ramana C."/>
            <person name="Sasikala C."/>
        </authorList>
    </citation>
    <scope>NUCLEOTIDE SEQUENCE</scope>
    <source>
        <strain evidence="1">JY119</strain>
    </source>
</reference>
<proteinExistence type="predicted"/>
<keyword evidence="1" id="KW-0560">Oxidoreductase</keyword>
<evidence type="ECO:0000313" key="2">
    <source>
        <dbReference type="Proteomes" id="UP001320706"/>
    </source>
</evidence>
<keyword evidence="2" id="KW-1185">Reference proteome</keyword>